<accession>A0A075CIE7</accession>
<dbReference type="Proteomes" id="UP000028560">
    <property type="component" value="Segment"/>
</dbReference>
<dbReference type="Pfam" id="PF10124">
    <property type="entry name" value="Mu-like_gpT"/>
    <property type="match status" value="1"/>
</dbReference>
<name>A0A075CIE7_9CAUD</name>
<evidence type="ECO:0000313" key="3">
    <source>
        <dbReference type="Proteomes" id="UP000028560"/>
    </source>
</evidence>
<reference evidence="2 3" key="1">
    <citation type="submission" date="2013-07" db="EMBL/GenBank/DDBJ databases">
        <authorList>
            <person name="Chung I.-Y."/>
            <person name="Cho Y.-H."/>
        </authorList>
    </citation>
    <scope>NUCLEOTIDE SEQUENCE [LARGE SCALE GENOMIC DNA]</scope>
</reference>
<evidence type="ECO:0000313" key="2">
    <source>
        <dbReference type="EMBL" id="AGZ17227.1"/>
    </source>
</evidence>
<dbReference type="InterPro" id="IPR018774">
    <property type="entry name" value="Phage_Mu_GpT"/>
</dbReference>
<dbReference type="OrthoDB" id="4244at10239"/>
<dbReference type="KEGG" id="vg:20283570"/>
<dbReference type="EMBL" id="KF475786">
    <property type="protein sequence ID" value="AGZ17227.1"/>
    <property type="molecule type" value="Genomic_DNA"/>
</dbReference>
<keyword evidence="3" id="KW-1185">Reference proteome</keyword>
<proteinExistence type="predicted"/>
<protein>
    <recommendedName>
        <fullName evidence="1">Bacteriophage Mu GpT domain-containing protein</fullName>
    </recommendedName>
</protein>
<sequence length="304" mass="33664">MAIITPALISALKTSFQKHFQDALATAPSTYLQVATVIPSTTASNTYGWLGQFPKLREWIGQRVIKDMAAQGYQITNKLFESTVGVKRTDIEDDNLGVYGPLMQEMGRAAGAHPDELVFALLKAGNANLCYDGQNFFDTDHPVYPNVDGTGTATTVSNLFAPAADPGAAWYLLDTSRSLKPLIYQERMKPSFTSMTKEDDEQVFMADEYRYGVRSRCNVGFGFWQLAAMSTEELNQVNFEKVYDAMRNQKADGGRPLDIRPNLLVVPTTLRSKAKEVVGVQRLANGADNPNFELVQVLDTAWLN</sequence>
<organism evidence="2 3">
    <name type="scientific">Pseudomonas phage MP48</name>
    <dbReference type="NCBI Taxonomy" id="1391190"/>
    <lineage>
        <taxon>Viruses</taxon>
        <taxon>Duplodnaviria</taxon>
        <taxon>Heunggongvirae</taxon>
        <taxon>Uroviricota</taxon>
        <taxon>Caudoviricetes</taxon>
        <taxon>Casadabanvirus</taxon>
        <taxon>Casadabanvirus MP48</taxon>
    </lineage>
</organism>
<dbReference type="RefSeq" id="YP_009055260.1">
    <property type="nucleotide sequence ID" value="NC_024782.1"/>
</dbReference>
<dbReference type="GeneID" id="20283570"/>
<feature type="domain" description="Bacteriophage Mu GpT" evidence="1">
    <location>
        <begin position="10"/>
        <end position="303"/>
    </location>
</feature>
<evidence type="ECO:0000259" key="1">
    <source>
        <dbReference type="Pfam" id="PF10124"/>
    </source>
</evidence>
<gene>
    <name evidence="2" type="ORF">MP48_0035</name>
</gene>
<dbReference type="SMR" id="A0A075CIE7"/>